<evidence type="ECO:0000313" key="9">
    <source>
        <dbReference type="Proteomes" id="UP000538666"/>
    </source>
</evidence>
<dbReference type="InterPro" id="IPR013249">
    <property type="entry name" value="RNA_pol_sigma70_r4_t2"/>
</dbReference>
<dbReference type="RefSeq" id="WP_082125247.1">
    <property type="nucleotide sequence ID" value="NZ_JACHEK010000009.1"/>
</dbReference>
<evidence type="ECO:0000256" key="5">
    <source>
        <dbReference type="SAM" id="MobiDB-lite"/>
    </source>
</evidence>
<dbReference type="PANTHER" id="PTHR43133:SF51">
    <property type="entry name" value="RNA POLYMERASE SIGMA FACTOR"/>
    <property type="match status" value="1"/>
</dbReference>
<keyword evidence="9" id="KW-1185">Reference proteome</keyword>
<dbReference type="NCBIfam" id="TIGR02937">
    <property type="entry name" value="sigma70-ECF"/>
    <property type="match status" value="1"/>
</dbReference>
<keyword evidence="2" id="KW-0805">Transcription regulation</keyword>
<feature type="region of interest" description="Disordered" evidence="5">
    <location>
        <begin position="244"/>
        <end position="264"/>
    </location>
</feature>
<dbReference type="SUPFAM" id="SSF88659">
    <property type="entry name" value="Sigma3 and sigma4 domains of RNA polymerase sigma factors"/>
    <property type="match status" value="1"/>
</dbReference>
<dbReference type="PANTHER" id="PTHR43133">
    <property type="entry name" value="RNA POLYMERASE ECF-TYPE SIGMA FACTO"/>
    <property type="match status" value="1"/>
</dbReference>
<reference evidence="8 9" key="1">
    <citation type="submission" date="2020-08" db="EMBL/GenBank/DDBJ databases">
        <title>Genomic Encyclopedia of Type Strains, Phase IV (KMG-IV): sequencing the most valuable type-strain genomes for metagenomic binning, comparative biology and taxonomic classification.</title>
        <authorList>
            <person name="Goeker M."/>
        </authorList>
    </citation>
    <scope>NUCLEOTIDE SEQUENCE [LARGE SCALE GENOMIC DNA]</scope>
    <source>
        <strain evidence="8 9">DSM 103733</strain>
    </source>
</reference>
<dbReference type="InterPro" id="IPR013324">
    <property type="entry name" value="RNA_pol_sigma_r3/r4-like"/>
</dbReference>
<protein>
    <submittedName>
        <fullName evidence="8">RNA polymerase sigma-70 factor (ECF subfamily)</fullName>
    </submittedName>
</protein>
<feature type="compositionally biased region" description="Basic residues" evidence="5">
    <location>
        <begin position="244"/>
        <end position="255"/>
    </location>
</feature>
<dbReference type="Proteomes" id="UP000538666">
    <property type="component" value="Unassembled WGS sequence"/>
</dbReference>
<dbReference type="OrthoDB" id="117154at2"/>
<dbReference type="InterPro" id="IPR036388">
    <property type="entry name" value="WH-like_DNA-bd_sf"/>
</dbReference>
<evidence type="ECO:0000259" key="7">
    <source>
        <dbReference type="Pfam" id="PF08281"/>
    </source>
</evidence>
<dbReference type="InterPro" id="IPR039425">
    <property type="entry name" value="RNA_pol_sigma-70-like"/>
</dbReference>
<dbReference type="GO" id="GO:0016987">
    <property type="term" value="F:sigma factor activity"/>
    <property type="evidence" value="ECO:0007669"/>
    <property type="project" value="UniProtKB-KW"/>
</dbReference>
<dbReference type="InterPro" id="IPR014284">
    <property type="entry name" value="RNA_pol_sigma-70_dom"/>
</dbReference>
<evidence type="ECO:0000313" key="8">
    <source>
        <dbReference type="EMBL" id="MBB6146408.1"/>
    </source>
</evidence>
<keyword evidence="3" id="KW-0731">Sigma factor</keyword>
<evidence type="ECO:0000256" key="2">
    <source>
        <dbReference type="ARBA" id="ARBA00023015"/>
    </source>
</evidence>
<dbReference type="Pfam" id="PF08281">
    <property type="entry name" value="Sigma70_r4_2"/>
    <property type="match status" value="1"/>
</dbReference>
<name>A0A841K743_9BACT</name>
<comment type="caution">
    <text evidence="8">The sequence shown here is derived from an EMBL/GenBank/DDBJ whole genome shotgun (WGS) entry which is preliminary data.</text>
</comment>
<dbReference type="Gene3D" id="1.10.1740.10">
    <property type="match status" value="1"/>
</dbReference>
<feature type="domain" description="RNA polymerase sigma-70 region 2" evidence="6">
    <location>
        <begin position="85"/>
        <end position="149"/>
    </location>
</feature>
<sequence>MLLAIGLADTCLLDFSVTPFHSPALQASLTATACSITSSEAKSMYDVGLLHPSNRSQEHRQADDDSLVIAAQSGCESAFGELCLRNAGRVFRSISRVTRDHADAEDALQDSLIRAFVHIRQFNRASSFSSWLTRIGINSALMVLRKKRRSGETPLCSVDSDENMRQLLDVADPAANPEEDCLFKDSRRIMDYAIRRLPLQLRIVAELRLVRNFSMQEIAATLNISVPAAKSRLLRAKRRIARTLQRHTTSKHAGKHISDKAKAG</sequence>
<evidence type="ECO:0000256" key="3">
    <source>
        <dbReference type="ARBA" id="ARBA00023082"/>
    </source>
</evidence>
<evidence type="ECO:0000256" key="4">
    <source>
        <dbReference type="ARBA" id="ARBA00023163"/>
    </source>
</evidence>
<evidence type="ECO:0000256" key="1">
    <source>
        <dbReference type="ARBA" id="ARBA00010641"/>
    </source>
</evidence>
<dbReference type="GO" id="GO:0003677">
    <property type="term" value="F:DNA binding"/>
    <property type="evidence" value="ECO:0007669"/>
    <property type="project" value="InterPro"/>
</dbReference>
<keyword evidence="4" id="KW-0804">Transcription</keyword>
<dbReference type="EMBL" id="JACHEK010000009">
    <property type="protein sequence ID" value="MBB6146408.1"/>
    <property type="molecule type" value="Genomic_DNA"/>
</dbReference>
<dbReference type="InterPro" id="IPR013325">
    <property type="entry name" value="RNA_pol_sigma_r2"/>
</dbReference>
<proteinExistence type="inferred from homology"/>
<feature type="domain" description="RNA polymerase sigma factor 70 region 4 type 2" evidence="7">
    <location>
        <begin position="188"/>
        <end position="240"/>
    </location>
</feature>
<dbReference type="GO" id="GO:0006352">
    <property type="term" value="P:DNA-templated transcription initiation"/>
    <property type="evidence" value="ECO:0007669"/>
    <property type="project" value="InterPro"/>
</dbReference>
<comment type="similarity">
    <text evidence="1">Belongs to the sigma-70 factor family. ECF subfamily.</text>
</comment>
<dbReference type="AlphaFoldDB" id="A0A841K743"/>
<dbReference type="SUPFAM" id="SSF88946">
    <property type="entry name" value="Sigma2 domain of RNA polymerase sigma factors"/>
    <property type="match status" value="1"/>
</dbReference>
<evidence type="ECO:0000259" key="6">
    <source>
        <dbReference type="Pfam" id="PF04542"/>
    </source>
</evidence>
<gene>
    <name evidence="8" type="ORF">HNQ77_004380</name>
</gene>
<dbReference type="Pfam" id="PF04542">
    <property type="entry name" value="Sigma70_r2"/>
    <property type="match status" value="1"/>
</dbReference>
<organism evidence="8 9">
    <name type="scientific">Silvibacterium bohemicum</name>
    <dbReference type="NCBI Taxonomy" id="1577686"/>
    <lineage>
        <taxon>Bacteria</taxon>
        <taxon>Pseudomonadati</taxon>
        <taxon>Acidobacteriota</taxon>
        <taxon>Terriglobia</taxon>
        <taxon>Terriglobales</taxon>
        <taxon>Acidobacteriaceae</taxon>
        <taxon>Silvibacterium</taxon>
    </lineage>
</organism>
<dbReference type="Gene3D" id="1.10.10.10">
    <property type="entry name" value="Winged helix-like DNA-binding domain superfamily/Winged helix DNA-binding domain"/>
    <property type="match status" value="1"/>
</dbReference>
<dbReference type="InterPro" id="IPR007627">
    <property type="entry name" value="RNA_pol_sigma70_r2"/>
</dbReference>
<accession>A0A841K743</accession>